<dbReference type="AlphaFoldDB" id="A0A0R1WPN7"/>
<gene>
    <name evidence="6" type="primary">nnrD</name>
    <name evidence="8" type="ORF">FC40_GL000075</name>
</gene>
<evidence type="ECO:0000259" key="7">
    <source>
        <dbReference type="PROSITE" id="PS51383"/>
    </source>
</evidence>
<comment type="caution">
    <text evidence="8">The sequence shown here is derived from an EMBL/GenBank/DDBJ whole genome shotgun (WGS) entry which is preliminary data.</text>
</comment>
<dbReference type="InterPro" id="IPR000631">
    <property type="entry name" value="CARKD"/>
</dbReference>
<dbReference type="Pfam" id="PF01256">
    <property type="entry name" value="Carb_kinase"/>
    <property type="match status" value="1"/>
</dbReference>
<comment type="function">
    <text evidence="6">Catalyzes the dehydration of the S-form of NAD(P)HX at the expense of ADP, which is converted to AMP. Together with NAD(P)HX epimerase, which catalyzes the epimerization of the S- and R-forms, the enzyme allows the repair of both epimers of NAD(P)HX, a damaged form of NAD(P)H that is a result of enzymatic or heat-dependent hydration.</text>
</comment>
<evidence type="ECO:0000256" key="1">
    <source>
        <dbReference type="ARBA" id="ARBA00022741"/>
    </source>
</evidence>
<dbReference type="PANTHER" id="PTHR12592">
    <property type="entry name" value="ATP-DEPENDENT (S)-NAD(P)H-HYDRATE DEHYDRATASE FAMILY MEMBER"/>
    <property type="match status" value="1"/>
</dbReference>
<dbReference type="GO" id="GO:0052856">
    <property type="term" value="F:NAD(P)HX epimerase activity"/>
    <property type="evidence" value="ECO:0007669"/>
    <property type="project" value="TreeGrafter"/>
</dbReference>
<protein>
    <recommendedName>
        <fullName evidence="6">ADP-dependent (S)-NAD(P)H-hydrate dehydratase</fullName>
        <ecNumber evidence="6">4.2.1.136</ecNumber>
    </recommendedName>
    <alternativeName>
        <fullName evidence="6">ADP-dependent NAD(P)HX dehydratase</fullName>
    </alternativeName>
</protein>
<evidence type="ECO:0000256" key="4">
    <source>
        <dbReference type="ARBA" id="ARBA00023027"/>
    </source>
</evidence>
<keyword evidence="8" id="KW-0808">Transferase</keyword>
<dbReference type="PANTHER" id="PTHR12592:SF0">
    <property type="entry name" value="ATP-DEPENDENT (S)-NAD(P)H-HYDRATE DEHYDRATASE"/>
    <property type="match status" value="1"/>
</dbReference>
<evidence type="ECO:0000256" key="6">
    <source>
        <dbReference type="HAMAP-Rule" id="MF_01965"/>
    </source>
</evidence>
<dbReference type="EMBL" id="AZGD01000050">
    <property type="protein sequence ID" value="KRM19389.1"/>
    <property type="molecule type" value="Genomic_DNA"/>
</dbReference>
<evidence type="ECO:0000256" key="2">
    <source>
        <dbReference type="ARBA" id="ARBA00022840"/>
    </source>
</evidence>
<feature type="binding site" evidence="6">
    <location>
        <position position="219"/>
    </location>
    <ligand>
        <name>AMP</name>
        <dbReference type="ChEBI" id="CHEBI:456215"/>
    </ligand>
</feature>
<dbReference type="EC" id="4.2.1.136" evidence="6"/>
<keyword evidence="2 6" id="KW-0067">ATP-binding</keyword>
<feature type="binding site" evidence="6">
    <location>
        <position position="100"/>
    </location>
    <ligand>
        <name>(6S)-NADPHX</name>
        <dbReference type="ChEBI" id="CHEBI:64076"/>
    </ligand>
</feature>
<dbReference type="GO" id="GO:0046496">
    <property type="term" value="P:nicotinamide nucleotide metabolic process"/>
    <property type="evidence" value="ECO:0007669"/>
    <property type="project" value="UniProtKB-UniRule"/>
</dbReference>
<dbReference type="InterPro" id="IPR017953">
    <property type="entry name" value="Carbohydrate_kinase_pred_CS"/>
</dbReference>
<comment type="catalytic activity">
    <reaction evidence="6">
        <text>(6S)-NADPHX + ADP = AMP + phosphate + NADPH + H(+)</text>
        <dbReference type="Rhea" id="RHEA:32235"/>
        <dbReference type="ChEBI" id="CHEBI:15378"/>
        <dbReference type="ChEBI" id="CHEBI:43474"/>
        <dbReference type="ChEBI" id="CHEBI:57783"/>
        <dbReference type="ChEBI" id="CHEBI:64076"/>
        <dbReference type="ChEBI" id="CHEBI:456215"/>
        <dbReference type="ChEBI" id="CHEBI:456216"/>
        <dbReference type="EC" id="4.2.1.136"/>
    </reaction>
</comment>
<dbReference type="SUPFAM" id="SSF53613">
    <property type="entry name" value="Ribokinase-like"/>
    <property type="match status" value="1"/>
</dbReference>
<evidence type="ECO:0000313" key="9">
    <source>
        <dbReference type="Proteomes" id="UP000051054"/>
    </source>
</evidence>
<dbReference type="eggNOG" id="COG0063">
    <property type="taxonomic scope" value="Bacteria"/>
</dbReference>
<dbReference type="GO" id="GO:0110051">
    <property type="term" value="P:metabolite repair"/>
    <property type="evidence" value="ECO:0007669"/>
    <property type="project" value="TreeGrafter"/>
</dbReference>
<feature type="binding site" evidence="6">
    <location>
        <position position="156"/>
    </location>
    <ligand>
        <name>(6S)-NADPHX</name>
        <dbReference type="ChEBI" id="CHEBI:64076"/>
    </ligand>
</feature>
<dbReference type="PROSITE" id="PS51383">
    <property type="entry name" value="YJEF_C_3"/>
    <property type="match status" value="1"/>
</dbReference>
<dbReference type="InterPro" id="IPR029056">
    <property type="entry name" value="Ribokinase-like"/>
</dbReference>
<dbReference type="GO" id="GO:0016301">
    <property type="term" value="F:kinase activity"/>
    <property type="evidence" value="ECO:0007669"/>
    <property type="project" value="UniProtKB-KW"/>
</dbReference>
<dbReference type="Gene3D" id="3.40.1190.20">
    <property type="match status" value="1"/>
</dbReference>
<name>A0A0R1WPN7_9LACO</name>
<feature type="binding site" evidence="6">
    <location>
        <position position="39"/>
    </location>
    <ligand>
        <name>(6S)-NADPHX</name>
        <dbReference type="ChEBI" id="CHEBI:64076"/>
    </ligand>
</feature>
<dbReference type="NCBIfam" id="TIGR00196">
    <property type="entry name" value="yjeF_cterm"/>
    <property type="match status" value="1"/>
</dbReference>
<dbReference type="CDD" id="cd01171">
    <property type="entry name" value="YXKO-related"/>
    <property type="match status" value="1"/>
</dbReference>
<sequence>MIISDKILTKIIQPRPLQSHKGDFGRVLTIGGNINYGGAIIMATAASVSSGAGLVTCATNKENLTALHARVPEAMFVNYFDKIALSDSIASADVIILGPGLGDDIRAQEIVQVCLTNLRSRHTCIIDGSAITIISQNTHLKELATTSAAQIIYTPHQMEWQRLSHILIPEQTTSTSQKIQAFLNATVILKKYHTEIFHKNRLISTLEIGGPYMATGGMGDTLAGILGGFIAQFNKNHNLNEIIDAAVYFHTYVAQELAKENYVVLPTKLISQIPAVMKKFE</sequence>
<keyword evidence="3 6" id="KW-0521">NADP</keyword>
<dbReference type="RefSeq" id="WP_025022863.1">
    <property type="nucleotide sequence ID" value="NZ_AZGD01000050.1"/>
</dbReference>
<dbReference type="OrthoDB" id="9806925at2"/>
<feature type="domain" description="YjeF C-terminal" evidence="7">
    <location>
        <begin position="4"/>
        <end position="280"/>
    </location>
</feature>
<comment type="cofactor">
    <cofactor evidence="6">
        <name>Mg(2+)</name>
        <dbReference type="ChEBI" id="CHEBI:18420"/>
    </cofactor>
</comment>
<keyword evidence="9" id="KW-1185">Reference proteome</keyword>
<dbReference type="PATRIC" id="fig|1423755.3.peg.86"/>
<organism evidence="8 9">
    <name type="scientific">Ligilactobacillus hayakitensis DSM 18933 = JCM 14209</name>
    <dbReference type="NCBI Taxonomy" id="1423755"/>
    <lineage>
        <taxon>Bacteria</taxon>
        <taxon>Bacillati</taxon>
        <taxon>Bacillota</taxon>
        <taxon>Bacilli</taxon>
        <taxon>Lactobacillales</taxon>
        <taxon>Lactobacillaceae</taxon>
        <taxon>Ligilactobacillus</taxon>
    </lineage>
</organism>
<dbReference type="GO" id="GO:0052855">
    <property type="term" value="F:ADP-dependent NAD(P)H-hydrate dehydratase activity"/>
    <property type="evidence" value="ECO:0007669"/>
    <property type="project" value="UniProtKB-UniRule"/>
</dbReference>
<evidence type="ECO:0000256" key="5">
    <source>
        <dbReference type="ARBA" id="ARBA00023239"/>
    </source>
</evidence>
<comment type="subunit">
    <text evidence="6">Homotetramer.</text>
</comment>
<reference evidence="8 9" key="1">
    <citation type="journal article" date="2015" name="Genome Announc.">
        <title>Expanding the biotechnology potential of lactobacilli through comparative genomics of 213 strains and associated genera.</title>
        <authorList>
            <person name="Sun Z."/>
            <person name="Harris H.M."/>
            <person name="McCann A."/>
            <person name="Guo C."/>
            <person name="Argimon S."/>
            <person name="Zhang W."/>
            <person name="Yang X."/>
            <person name="Jeffery I.B."/>
            <person name="Cooney J.C."/>
            <person name="Kagawa T.F."/>
            <person name="Liu W."/>
            <person name="Song Y."/>
            <person name="Salvetti E."/>
            <person name="Wrobel A."/>
            <person name="Rasinkangas P."/>
            <person name="Parkhill J."/>
            <person name="Rea M.C."/>
            <person name="O'Sullivan O."/>
            <person name="Ritari J."/>
            <person name="Douillard F.P."/>
            <person name="Paul Ross R."/>
            <person name="Yang R."/>
            <person name="Briner A.E."/>
            <person name="Felis G.E."/>
            <person name="de Vos W.M."/>
            <person name="Barrangou R."/>
            <person name="Klaenhammer T.R."/>
            <person name="Caufield P.W."/>
            <person name="Cui Y."/>
            <person name="Zhang H."/>
            <person name="O'Toole P.W."/>
        </authorList>
    </citation>
    <scope>NUCLEOTIDE SEQUENCE [LARGE SCALE GENOMIC DNA]</scope>
    <source>
        <strain evidence="8 9">DSM 18933</strain>
    </source>
</reference>
<keyword evidence="1 6" id="KW-0547">Nucleotide-binding</keyword>
<dbReference type="PROSITE" id="PS01050">
    <property type="entry name" value="YJEF_C_2"/>
    <property type="match status" value="1"/>
</dbReference>
<comment type="catalytic activity">
    <reaction evidence="6">
        <text>(6S)-NADHX + ADP = AMP + phosphate + NADH + H(+)</text>
        <dbReference type="Rhea" id="RHEA:32223"/>
        <dbReference type="ChEBI" id="CHEBI:15378"/>
        <dbReference type="ChEBI" id="CHEBI:43474"/>
        <dbReference type="ChEBI" id="CHEBI:57945"/>
        <dbReference type="ChEBI" id="CHEBI:64074"/>
        <dbReference type="ChEBI" id="CHEBI:456215"/>
        <dbReference type="ChEBI" id="CHEBI:456216"/>
        <dbReference type="EC" id="4.2.1.136"/>
    </reaction>
</comment>
<keyword evidence="4 6" id="KW-0520">NAD</keyword>
<keyword evidence="5 6" id="KW-0456">Lyase</keyword>
<dbReference type="HAMAP" id="MF_01965">
    <property type="entry name" value="NADHX_dehydratase"/>
    <property type="match status" value="1"/>
</dbReference>
<dbReference type="GO" id="GO:0005524">
    <property type="term" value="F:ATP binding"/>
    <property type="evidence" value="ECO:0007669"/>
    <property type="project" value="UniProtKB-KW"/>
</dbReference>
<evidence type="ECO:0000256" key="3">
    <source>
        <dbReference type="ARBA" id="ARBA00022857"/>
    </source>
</evidence>
<accession>A0A0R1WPN7</accession>
<feature type="binding site" evidence="6">
    <location>
        <begin position="190"/>
        <end position="194"/>
    </location>
    <ligand>
        <name>AMP</name>
        <dbReference type="ChEBI" id="CHEBI:456215"/>
    </ligand>
</feature>
<evidence type="ECO:0000313" key="8">
    <source>
        <dbReference type="EMBL" id="KRM19389.1"/>
    </source>
</evidence>
<feature type="binding site" evidence="6">
    <location>
        <position position="220"/>
    </location>
    <ligand>
        <name>(6S)-NADPHX</name>
        <dbReference type="ChEBI" id="CHEBI:64076"/>
    </ligand>
</feature>
<dbReference type="STRING" id="1423755.FC40_GL000075"/>
<keyword evidence="8" id="KW-0418">Kinase</keyword>
<dbReference type="Proteomes" id="UP000051054">
    <property type="component" value="Unassembled WGS sequence"/>
</dbReference>
<comment type="similarity">
    <text evidence="6">Belongs to the NnrD/CARKD family.</text>
</comment>
<proteinExistence type="inferred from homology"/>